<evidence type="ECO:0000256" key="1">
    <source>
        <dbReference type="ARBA" id="ARBA00006484"/>
    </source>
</evidence>
<dbReference type="Proteomes" id="UP000245680">
    <property type="component" value="Unassembled WGS sequence"/>
</dbReference>
<dbReference type="PRINTS" id="PR00080">
    <property type="entry name" value="SDRFAMILY"/>
</dbReference>
<dbReference type="InterPro" id="IPR002347">
    <property type="entry name" value="SDR_fam"/>
</dbReference>
<evidence type="ECO:0000313" key="5">
    <source>
        <dbReference type="Proteomes" id="UP000245680"/>
    </source>
</evidence>
<name>A0A2V2LMW7_9RHOB</name>
<reference evidence="4 5" key="1">
    <citation type="submission" date="2018-05" db="EMBL/GenBank/DDBJ databases">
        <title>Rhodobacteraceae gen. nov., sp. nov. isolated from sea water.</title>
        <authorList>
            <person name="Ren Y."/>
        </authorList>
    </citation>
    <scope>NUCLEOTIDE SEQUENCE [LARGE SCALE GENOMIC DNA]</scope>
    <source>
        <strain evidence="4 5">TG-679</strain>
    </source>
</reference>
<gene>
    <name evidence="4" type="ORF">DKT77_00840</name>
</gene>
<dbReference type="AlphaFoldDB" id="A0A2V2LMW7"/>
<dbReference type="Pfam" id="PF13561">
    <property type="entry name" value="adh_short_C2"/>
    <property type="match status" value="1"/>
</dbReference>
<dbReference type="FunFam" id="3.40.50.720:FF:000084">
    <property type="entry name" value="Short-chain dehydrogenase reductase"/>
    <property type="match status" value="1"/>
</dbReference>
<proteinExistence type="inferred from homology"/>
<dbReference type="EMBL" id="QGKU01000003">
    <property type="protein sequence ID" value="PWR04546.1"/>
    <property type="molecule type" value="Genomic_DNA"/>
</dbReference>
<dbReference type="InterPro" id="IPR057326">
    <property type="entry name" value="KR_dom"/>
</dbReference>
<evidence type="ECO:0000313" key="4">
    <source>
        <dbReference type="EMBL" id="PWR04546.1"/>
    </source>
</evidence>
<evidence type="ECO:0000259" key="3">
    <source>
        <dbReference type="SMART" id="SM00822"/>
    </source>
</evidence>
<dbReference type="SMART" id="SM00822">
    <property type="entry name" value="PKS_KR"/>
    <property type="match status" value="1"/>
</dbReference>
<protein>
    <submittedName>
        <fullName evidence="4">Short-chain dehydrogenase</fullName>
    </submittedName>
</protein>
<comment type="caution">
    <text evidence="4">The sequence shown here is derived from an EMBL/GenBank/DDBJ whole genome shotgun (WGS) entry which is preliminary data.</text>
</comment>
<sequence length="269" mass="28155">MTESRPGLDLSGKTVIVTGGAGILGRNFCRGFADVGATVAVLDRDADMTGAAAEEIGGTSFGIACDITSPESVREAMESVTGRTGRLDVLVNNAASKSRDVRAFFTPFEDYDLDIWRDVMAVNVDGMFLMSQAAGRQFLAQGGGGSVINIASIYGLVGPDPRIYEGSDYLGGPINTPAVYSASKAAVVGLTKWLATHWGPRGIRANCLVPGGVASGQNGVFQQNYASRTPMERMAEAREIVGPAVFLASDEASYITGQVLAADGGWTAW</sequence>
<dbReference type="PRINTS" id="PR00081">
    <property type="entry name" value="GDHRDH"/>
</dbReference>
<dbReference type="InterPro" id="IPR036291">
    <property type="entry name" value="NAD(P)-bd_dom_sf"/>
</dbReference>
<dbReference type="GO" id="GO:0016616">
    <property type="term" value="F:oxidoreductase activity, acting on the CH-OH group of donors, NAD or NADP as acceptor"/>
    <property type="evidence" value="ECO:0007669"/>
    <property type="project" value="TreeGrafter"/>
</dbReference>
<accession>A0A2V2LMW7</accession>
<evidence type="ECO:0000256" key="2">
    <source>
        <dbReference type="ARBA" id="ARBA00023002"/>
    </source>
</evidence>
<dbReference type="Gene3D" id="3.40.50.720">
    <property type="entry name" value="NAD(P)-binding Rossmann-like Domain"/>
    <property type="match status" value="1"/>
</dbReference>
<keyword evidence="2" id="KW-0560">Oxidoreductase</keyword>
<organism evidence="4 5">
    <name type="scientific">Meridianimarinicoccus roseus</name>
    <dbReference type="NCBI Taxonomy" id="2072018"/>
    <lineage>
        <taxon>Bacteria</taxon>
        <taxon>Pseudomonadati</taxon>
        <taxon>Pseudomonadota</taxon>
        <taxon>Alphaproteobacteria</taxon>
        <taxon>Rhodobacterales</taxon>
        <taxon>Paracoccaceae</taxon>
        <taxon>Meridianimarinicoccus</taxon>
    </lineage>
</organism>
<dbReference type="OrthoDB" id="9806974at2"/>
<dbReference type="PANTHER" id="PTHR42760:SF133">
    <property type="entry name" value="3-OXOACYL-[ACYL-CARRIER-PROTEIN] REDUCTASE"/>
    <property type="match status" value="1"/>
</dbReference>
<dbReference type="PANTHER" id="PTHR42760">
    <property type="entry name" value="SHORT-CHAIN DEHYDROGENASES/REDUCTASES FAMILY MEMBER"/>
    <property type="match status" value="1"/>
</dbReference>
<dbReference type="SUPFAM" id="SSF51735">
    <property type="entry name" value="NAD(P)-binding Rossmann-fold domains"/>
    <property type="match status" value="1"/>
</dbReference>
<feature type="domain" description="Ketoreductase" evidence="3">
    <location>
        <begin position="13"/>
        <end position="156"/>
    </location>
</feature>
<comment type="similarity">
    <text evidence="1">Belongs to the short-chain dehydrogenases/reductases (SDR) family.</text>
</comment>
<keyword evidence="5" id="KW-1185">Reference proteome</keyword>
<dbReference type="RefSeq" id="WP_109809848.1">
    <property type="nucleotide sequence ID" value="NZ_QGKU01000003.1"/>
</dbReference>